<dbReference type="Pfam" id="PF13884">
    <property type="entry name" value="Peptidase_S74"/>
    <property type="match status" value="1"/>
</dbReference>
<name>A0A162GJG8_BDEBC</name>
<feature type="domain" description="Peptidase S74" evidence="3">
    <location>
        <begin position="807"/>
        <end position="903"/>
    </location>
</feature>
<dbReference type="PROSITE" id="PS51688">
    <property type="entry name" value="ICA"/>
    <property type="match status" value="1"/>
</dbReference>
<accession>A0A162GJG8</accession>
<evidence type="ECO:0000313" key="5">
    <source>
        <dbReference type="Proteomes" id="UP000075799"/>
    </source>
</evidence>
<dbReference type="Proteomes" id="UP000075799">
    <property type="component" value="Unassembled WGS sequence"/>
</dbReference>
<evidence type="ECO:0000256" key="1">
    <source>
        <dbReference type="SAM" id="Coils"/>
    </source>
</evidence>
<dbReference type="RefSeq" id="WP_063204998.1">
    <property type="nucleotide sequence ID" value="NZ_LUKD01000001.1"/>
</dbReference>
<reference evidence="4 5" key="1">
    <citation type="submission" date="2016-03" db="EMBL/GenBank/DDBJ databases">
        <authorList>
            <person name="Ploux O."/>
        </authorList>
    </citation>
    <scope>NUCLEOTIDE SEQUENCE [LARGE SCALE GENOMIC DNA]</scope>
    <source>
        <strain evidence="4 5">EC13</strain>
    </source>
</reference>
<gene>
    <name evidence="4" type="ORF">AZI87_03325</name>
</gene>
<keyword evidence="1" id="KW-0175">Coiled coil</keyword>
<evidence type="ECO:0000256" key="2">
    <source>
        <dbReference type="SAM" id="SignalP"/>
    </source>
</evidence>
<protein>
    <recommendedName>
        <fullName evidence="3">Peptidase S74 domain-containing protein</fullName>
    </recommendedName>
</protein>
<feature type="chain" id="PRO_5007834787" description="Peptidase S74 domain-containing protein" evidence="2">
    <location>
        <begin position="18"/>
        <end position="947"/>
    </location>
</feature>
<sequence length="947" mass="96489">MKSILALLLSLSVQAVAATGPGPMLTYEGILTDATDTPITTAQTVTFEILQSGSCVLYRETQTVTPGSVGQFSVIVGTGNRSDSTSNTLERVFAQSGTVNCEGSSSVAAGNSSSRSLRITVGATVLTPDVTITSVPYAIQAQRLGDKQASDFVNVNATTTQANVDSLFARYTTLDSILNIFPTTAPANGSILIGNGSVYQPGVLTAGTGINITSGAGSITISATGGGGTGTVTNVAATAPLSVTTPTTTPQISIAQASGTESGYLSMGDWNTFNNKLSGTLPAGNIFVGDGSNKAMAVPLSGDASLATNGILTLSSVGTAGTYSKVTVDGKGRVTSGGSLTATDIPGLPWSQITGGTPTSLAGYGITDAVRNAGSTPSIQSGTDTGKPTAGTAGRLYVTTDTQKIYRDSGSSWELLSSGISTGATGTAGGDLSGTYPNPTVVKLQGRDIAATTPSNGQFLKYNGTNWSPVMMSFADVTGTLPVTQGGTGAASLPANRLLIANGSGSAINGFSCTVGQLVSFDATGMATCANIGNTGAIVKDGNSFASAVTLGTNDSYPLNLETAGGTKVTITPSGLVGIGRTDPQTTLDVLDEGASSIISSTTVSNTATHYSAFYGYTARGTRAVPLHPLANEGISVFYGRNAIDPVGYAGVRIYATENHSASAQGMGLDLVVNPNGGTTPIYGLRVANDGKVGIGAGAPAYKLHVTDDSAITPLAVVGTASNTAGTGVRLWSQSAGGGWSVYQVGSAGGTYGSPGALSFRHDGISGGPVLSMNPDGGVVINHVGATSNKLYVNGAAGGTSAWTSTSDRRFKKNISILNGALTKVLQLRGVSYNWDKEAFPDRNFSDARDIGVIAQEVESVYPEAVNTDIDGYKSVAYSKLVAPLIESTHELYGMCKAQESQIVALERKIASLEEAKVVNEERMQNLEKENAALKKDLELIKQKLGL</sequence>
<dbReference type="OrthoDB" id="5287406at2"/>
<comment type="caution">
    <text evidence="4">The sequence shown here is derived from an EMBL/GenBank/DDBJ whole genome shotgun (WGS) entry which is preliminary data.</text>
</comment>
<dbReference type="AlphaFoldDB" id="A0A162GJG8"/>
<dbReference type="EMBL" id="LUKD01000001">
    <property type="protein sequence ID" value="KYG68301.1"/>
    <property type="molecule type" value="Genomic_DNA"/>
</dbReference>
<feature type="coiled-coil region" evidence="1">
    <location>
        <begin position="896"/>
        <end position="944"/>
    </location>
</feature>
<evidence type="ECO:0000313" key="4">
    <source>
        <dbReference type="EMBL" id="KYG68301.1"/>
    </source>
</evidence>
<evidence type="ECO:0000259" key="3">
    <source>
        <dbReference type="PROSITE" id="PS51688"/>
    </source>
</evidence>
<feature type="signal peptide" evidence="2">
    <location>
        <begin position="1"/>
        <end position="17"/>
    </location>
</feature>
<keyword evidence="2" id="KW-0732">Signal</keyword>
<dbReference type="InterPro" id="IPR030392">
    <property type="entry name" value="S74_ICA"/>
</dbReference>
<proteinExistence type="predicted"/>
<organism evidence="4 5">
    <name type="scientific">Bdellovibrio bacteriovorus</name>
    <dbReference type="NCBI Taxonomy" id="959"/>
    <lineage>
        <taxon>Bacteria</taxon>
        <taxon>Pseudomonadati</taxon>
        <taxon>Bdellovibrionota</taxon>
        <taxon>Bdellovibrionia</taxon>
        <taxon>Bdellovibrionales</taxon>
        <taxon>Pseudobdellovibrionaceae</taxon>
        <taxon>Bdellovibrio</taxon>
    </lineage>
</organism>